<comment type="subcellular location">
    <subcellularLocation>
        <location evidence="1">Cell membrane</location>
        <topology evidence="1">Multi-pass membrane protein</topology>
    </subcellularLocation>
</comment>
<evidence type="ECO:0000256" key="4">
    <source>
        <dbReference type="ARBA" id="ARBA00022989"/>
    </source>
</evidence>
<evidence type="ECO:0000256" key="3">
    <source>
        <dbReference type="ARBA" id="ARBA00022692"/>
    </source>
</evidence>
<keyword evidence="3 9" id="KW-0812">Transmembrane</keyword>
<dbReference type="InterPro" id="IPR000276">
    <property type="entry name" value="GPCR_Rhodpsn"/>
</dbReference>
<evidence type="ECO:0000256" key="10">
    <source>
        <dbReference type="SAM" id="Phobius"/>
    </source>
</evidence>
<feature type="transmembrane region" description="Helical" evidence="10">
    <location>
        <begin position="184"/>
        <end position="205"/>
    </location>
</feature>
<sequence length="316" mass="35491">MSLYNNSSSTILSKEFTFPTLEVHVSVIVGIVLGLIIIGTIFGNILVLLAVFYNSHLRSTTNFFIVNLAVADLLLGILVLPFSATLEILGYWPFERQFCVIWAAVDVLLCTASITTLCVISVDRYIGVTRPLRHSSIMTETRAFIVIAVVWILSATVSLGPLLGWRKEPGPDSRICIVNDDKGYVIFSAAFSFYIPMITIVLLYYRIYREAVKHTRCLMAGVKISKDQETITLRVHIGRHNSHGVVQSVPCRTNGHSDHVMYFSSRPNFKQNISNKIAKFKREKKAAKTLGIVVGVFVLCWFPFFFCLPLGKFFIL</sequence>
<dbReference type="GO" id="GO:0004937">
    <property type="term" value="F:alpha1-adrenergic receptor activity"/>
    <property type="evidence" value="ECO:0007669"/>
    <property type="project" value="TreeGrafter"/>
</dbReference>
<dbReference type="PROSITE" id="PS00237">
    <property type="entry name" value="G_PROTEIN_RECEP_F1_1"/>
    <property type="match status" value="1"/>
</dbReference>
<dbReference type="OrthoDB" id="5977853at2759"/>
<dbReference type="GO" id="GO:0071880">
    <property type="term" value="P:adenylate cyclase-activating adrenergic receptor signaling pathway"/>
    <property type="evidence" value="ECO:0007669"/>
    <property type="project" value="TreeGrafter"/>
</dbReference>
<feature type="transmembrane region" description="Helical" evidence="10">
    <location>
        <begin position="64"/>
        <end position="94"/>
    </location>
</feature>
<feature type="transmembrane region" description="Helical" evidence="10">
    <location>
        <begin position="143"/>
        <end position="164"/>
    </location>
</feature>
<dbReference type="Gene3D" id="1.20.1070.10">
    <property type="entry name" value="Rhodopsin 7-helix transmembrane proteins"/>
    <property type="match status" value="1"/>
</dbReference>
<comment type="similarity">
    <text evidence="9">Belongs to the G-protein coupled receptor 1 family.</text>
</comment>
<dbReference type="EMBL" id="UYJE01007590">
    <property type="protein sequence ID" value="VDI56181.1"/>
    <property type="molecule type" value="Genomic_DNA"/>
</dbReference>
<keyword evidence="6 10" id="KW-0472">Membrane</keyword>
<name>A0A8B6FXU0_MYTGA</name>
<dbReference type="GO" id="GO:0007204">
    <property type="term" value="P:positive regulation of cytosolic calcium ion concentration"/>
    <property type="evidence" value="ECO:0007669"/>
    <property type="project" value="TreeGrafter"/>
</dbReference>
<dbReference type="GO" id="GO:0007200">
    <property type="term" value="P:phospholipase C-activating G protein-coupled receptor signaling pathway"/>
    <property type="evidence" value="ECO:0007669"/>
    <property type="project" value="TreeGrafter"/>
</dbReference>
<dbReference type="AlphaFoldDB" id="A0A8B6FXU0"/>
<evidence type="ECO:0000256" key="6">
    <source>
        <dbReference type="ARBA" id="ARBA00023136"/>
    </source>
</evidence>
<keyword evidence="4 10" id="KW-1133">Transmembrane helix</keyword>
<evidence type="ECO:0000313" key="12">
    <source>
        <dbReference type="EMBL" id="VDI56181.1"/>
    </source>
</evidence>
<reference evidence="12" key="1">
    <citation type="submission" date="2018-11" db="EMBL/GenBank/DDBJ databases">
        <authorList>
            <person name="Alioto T."/>
            <person name="Alioto T."/>
        </authorList>
    </citation>
    <scope>NUCLEOTIDE SEQUENCE</scope>
</reference>
<feature type="domain" description="G-protein coupled receptors family 1 profile" evidence="11">
    <location>
        <begin position="43"/>
        <end position="316"/>
    </location>
</feature>
<comment type="caution">
    <text evidence="12">The sequence shown here is derived from an EMBL/GenBank/DDBJ whole genome shotgun (WGS) entry which is preliminary data.</text>
</comment>
<organism evidence="12 13">
    <name type="scientific">Mytilus galloprovincialis</name>
    <name type="common">Mediterranean mussel</name>
    <dbReference type="NCBI Taxonomy" id="29158"/>
    <lineage>
        <taxon>Eukaryota</taxon>
        <taxon>Metazoa</taxon>
        <taxon>Spiralia</taxon>
        <taxon>Lophotrochozoa</taxon>
        <taxon>Mollusca</taxon>
        <taxon>Bivalvia</taxon>
        <taxon>Autobranchia</taxon>
        <taxon>Pteriomorphia</taxon>
        <taxon>Mytilida</taxon>
        <taxon>Mytiloidea</taxon>
        <taxon>Mytilidae</taxon>
        <taxon>Mytilinae</taxon>
        <taxon>Mytilus</taxon>
    </lineage>
</organism>
<dbReference type="SUPFAM" id="SSF81321">
    <property type="entry name" value="Family A G protein-coupled receptor-like"/>
    <property type="match status" value="1"/>
</dbReference>
<gene>
    <name evidence="12" type="ORF">MGAL_10B079075</name>
</gene>
<evidence type="ECO:0000256" key="8">
    <source>
        <dbReference type="ARBA" id="ARBA00023224"/>
    </source>
</evidence>
<feature type="transmembrane region" description="Helical" evidence="10">
    <location>
        <begin position="289"/>
        <end position="315"/>
    </location>
</feature>
<dbReference type="GO" id="GO:0005886">
    <property type="term" value="C:plasma membrane"/>
    <property type="evidence" value="ECO:0007669"/>
    <property type="project" value="UniProtKB-SubCell"/>
</dbReference>
<evidence type="ECO:0000256" key="1">
    <source>
        <dbReference type="ARBA" id="ARBA00004651"/>
    </source>
</evidence>
<evidence type="ECO:0000256" key="9">
    <source>
        <dbReference type="RuleBase" id="RU000688"/>
    </source>
</evidence>
<dbReference type="GO" id="GO:0007267">
    <property type="term" value="P:cell-cell signaling"/>
    <property type="evidence" value="ECO:0007669"/>
    <property type="project" value="TreeGrafter"/>
</dbReference>
<evidence type="ECO:0000256" key="7">
    <source>
        <dbReference type="ARBA" id="ARBA00023170"/>
    </source>
</evidence>
<dbReference type="Pfam" id="PF00001">
    <property type="entry name" value="7tm_1"/>
    <property type="match status" value="1"/>
</dbReference>
<dbReference type="SMART" id="SM01381">
    <property type="entry name" value="7TM_GPCR_Srsx"/>
    <property type="match status" value="1"/>
</dbReference>
<evidence type="ECO:0000256" key="2">
    <source>
        <dbReference type="ARBA" id="ARBA00022475"/>
    </source>
</evidence>
<proteinExistence type="inferred from homology"/>
<dbReference type="GO" id="GO:0043410">
    <property type="term" value="P:positive regulation of MAPK cascade"/>
    <property type="evidence" value="ECO:0007669"/>
    <property type="project" value="TreeGrafter"/>
</dbReference>
<dbReference type="PROSITE" id="PS50262">
    <property type="entry name" value="G_PROTEIN_RECEP_F1_2"/>
    <property type="match status" value="1"/>
</dbReference>
<dbReference type="PANTHER" id="PTHR24248:SF72">
    <property type="entry name" value="G-PROTEIN COUPLED RECEPTORS FAMILY 1 PROFILE DOMAIN-CONTAINING PROTEIN"/>
    <property type="match status" value="1"/>
</dbReference>
<evidence type="ECO:0000256" key="5">
    <source>
        <dbReference type="ARBA" id="ARBA00023040"/>
    </source>
</evidence>
<keyword evidence="7 9" id="KW-0675">Receptor</keyword>
<keyword evidence="5 9" id="KW-0297">G-protein coupled receptor</keyword>
<feature type="transmembrane region" description="Helical" evidence="10">
    <location>
        <begin position="100"/>
        <end position="122"/>
    </location>
</feature>
<dbReference type="InterPro" id="IPR017452">
    <property type="entry name" value="GPCR_Rhodpsn_7TM"/>
</dbReference>
<keyword evidence="13" id="KW-1185">Reference proteome</keyword>
<protein>
    <submittedName>
        <fullName evidence="12">Adrenergic receptor alpha-1D</fullName>
    </submittedName>
</protein>
<accession>A0A8B6FXU0</accession>
<dbReference type="PRINTS" id="PR00237">
    <property type="entry name" value="GPCRRHODOPSN"/>
</dbReference>
<keyword evidence="2" id="KW-1003">Cell membrane</keyword>
<evidence type="ECO:0000313" key="13">
    <source>
        <dbReference type="Proteomes" id="UP000596742"/>
    </source>
</evidence>
<dbReference type="Proteomes" id="UP000596742">
    <property type="component" value="Unassembled WGS sequence"/>
</dbReference>
<feature type="transmembrane region" description="Helical" evidence="10">
    <location>
        <begin position="27"/>
        <end position="52"/>
    </location>
</feature>
<dbReference type="PANTHER" id="PTHR24248">
    <property type="entry name" value="ADRENERGIC RECEPTOR-RELATED G-PROTEIN COUPLED RECEPTOR"/>
    <property type="match status" value="1"/>
</dbReference>
<evidence type="ECO:0000259" key="11">
    <source>
        <dbReference type="PROSITE" id="PS50262"/>
    </source>
</evidence>
<keyword evidence="8 9" id="KW-0807">Transducer</keyword>